<dbReference type="EMBL" id="NTRC01000030">
    <property type="protein sequence ID" value="PFD16698.1"/>
    <property type="molecule type" value="Genomic_DNA"/>
</dbReference>
<accession>A0A9X6VG71</accession>
<gene>
    <name evidence="1" type="ORF">CN263_26380</name>
</gene>
<comment type="caution">
    <text evidence="1">The sequence shown here is derived from an EMBL/GenBank/DDBJ whole genome shotgun (WGS) entry which is preliminary data.</text>
</comment>
<evidence type="ECO:0000313" key="2">
    <source>
        <dbReference type="Proteomes" id="UP000219743"/>
    </source>
</evidence>
<sequence>MKYQLEYDKVLITNKDFVLEKTGEIISSVSMLIRFGKVFEGEPSEGLYTYFEEADSTLPGLLRISYDSETKEFGFYPHEILGDNYEVVGYTKDVGVGFAEGHFISKEEFDEIIEKYGHFFATDKSLQSCAYWVHEIEENDNQNNEVETIEEYFSMALEVSSSETYGYIAKFSEKNPCWCLILIRDGAKGEKYCGQHYPLNNTDMENLIKVFSLFAKQNRKIIVDTKDYICKEMDYLFKNEFVTNSNRIEKKVLNLDYCTLEEFIIEDNLMESDKEDYGYIARASEEEPVWCLFLRSEDSDGEKYCSGHYPLHITDMEDLIKVFSWYSKHEKRLIVNTEDYFFEREIREMNYPNRVENNLSNSTNYLIEKEYDDRFLIHRELEDNEINRYSEDETCVYKGKRYLAAIVVCSSENEAVAVVRSYWRGLDTLIERFGGVKG</sequence>
<dbReference type="RefSeq" id="WP_098330436.1">
    <property type="nucleotide sequence ID" value="NZ_NTRC01000030.1"/>
</dbReference>
<reference evidence="1 2" key="1">
    <citation type="submission" date="2017-09" db="EMBL/GenBank/DDBJ databases">
        <title>Large-scale bioinformatics analysis of Bacillus genomes uncovers conserved roles of natural products in bacterial physiology.</title>
        <authorList>
            <consortium name="Agbiome Team Llc"/>
            <person name="Bleich R.M."/>
            <person name="Kirk G.J."/>
            <person name="Santa Maria K.C."/>
            <person name="Allen S.E."/>
            <person name="Farag S."/>
            <person name="Shank E.A."/>
            <person name="Bowers A."/>
        </authorList>
    </citation>
    <scope>NUCLEOTIDE SEQUENCE [LARGE SCALE GENOMIC DNA]</scope>
    <source>
        <strain evidence="1 2">AFS024404</strain>
    </source>
</reference>
<dbReference type="AlphaFoldDB" id="A0A9X6VG71"/>
<dbReference type="Proteomes" id="UP000219743">
    <property type="component" value="Unassembled WGS sequence"/>
</dbReference>
<protein>
    <submittedName>
        <fullName evidence="1">Uncharacterized protein</fullName>
    </submittedName>
</protein>
<evidence type="ECO:0000313" key="1">
    <source>
        <dbReference type="EMBL" id="PFD16698.1"/>
    </source>
</evidence>
<proteinExistence type="predicted"/>
<name>A0A9X6VG71_BACCE</name>
<organism evidence="1 2">
    <name type="scientific">Bacillus cereus</name>
    <dbReference type="NCBI Taxonomy" id="1396"/>
    <lineage>
        <taxon>Bacteria</taxon>
        <taxon>Bacillati</taxon>
        <taxon>Bacillota</taxon>
        <taxon>Bacilli</taxon>
        <taxon>Bacillales</taxon>
        <taxon>Bacillaceae</taxon>
        <taxon>Bacillus</taxon>
        <taxon>Bacillus cereus group</taxon>
    </lineage>
</organism>